<protein>
    <submittedName>
        <fullName evidence="2">Uncharacterized protein</fullName>
    </submittedName>
</protein>
<organism evidence="2">
    <name type="scientific">Amphimedon queenslandica</name>
    <name type="common">Sponge</name>
    <dbReference type="NCBI Taxonomy" id="400682"/>
    <lineage>
        <taxon>Eukaryota</taxon>
        <taxon>Metazoa</taxon>
        <taxon>Porifera</taxon>
        <taxon>Demospongiae</taxon>
        <taxon>Heteroscleromorpha</taxon>
        <taxon>Haplosclerida</taxon>
        <taxon>Niphatidae</taxon>
        <taxon>Amphimedon</taxon>
    </lineage>
</organism>
<dbReference type="EnsemblMetazoa" id="Aqu2.1.39541_001">
    <property type="protein sequence ID" value="Aqu2.1.39541_001"/>
    <property type="gene ID" value="Aqu2.1.39541"/>
</dbReference>
<reference evidence="2" key="1">
    <citation type="submission" date="2017-05" db="UniProtKB">
        <authorList>
            <consortium name="EnsemblMetazoa"/>
        </authorList>
    </citation>
    <scope>IDENTIFICATION</scope>
</reference>
<sequence>MLHPLVQCTLVPKQEGNHSASTKKAVRKQATPKKETRKAIILDMLRGLDTQVLQNEIEAHIAEQIRSSNHKCKEMTAY</sequence>
<evidence type="ECO:0000256" key="1">
    <source>
        <dbReference type="SAM" id="MobiDB-lite"/>
    </source>
</evidence>
<dbReference type="InParanoid" id="A0A1X7VHN5"/>
<feature type="region of interest" description="Disordered" evidence="1">
    <location>
        <begin position="13"/>
        <end position="33"/>
    </location>
</feature>
<evidence type="ECO:0000313" key="2">
    <source>
        <dbReference type="EnsemblMetazoa" id="Aqu2.1.39541_001"/>
    </source>
</evidence>
<name>A0A1X7VHN5_AMPQE</name>
<dbReference type="AlphaFoldDB" id="A0A1X7VHN5"/>
<accession>A0A1X7VHN5</accession>
<proteinExistence type="predicted"/>